<dbReference type="InParanoid" id="A0A409WJS1"/>
<comment type="caution">
    <text evidence="2">The sequence shown here is derived from an EMBL/GenBank/DDBJ whole genome shotgun (WGS) entry which is preliminary data.</text>
</comment>
<gene>
    <name evidence="2" type="ORF">CVT25_010758</name>
</gene>
<dbReference type="InterPro" id="IPR041524">
    <property type="entry name" value="GH131_N"/>
</dbReference>
<keyword evidence="3" id="KW-1185">Reference proteome</keyword>
<dbReference type="Proteomes" id="UP000283269">
    <property type="component" value="Unassembled WGS sequence"/>
</dbReference>
<name>A0A409WJS1_PSICY</name>
<evidence type="ECO:0000313" key="2">
    <source>
        <dbReference type="EMBL" id="PPQ78755.1"/>
    </source>
</evidence>
<feature type="domain" description="Glycoside hydrolase 131 catalytic N-terminal" evidence="1">
    <location>
        <begin position="10"/>
        <end position="125"/>
    </location>
</feature>
<protein>
    <recommendedName>
        <fullName evidence="1">Glycoside hydrolase 131 catalytic N-terminal domain-containing protein</fullName>
    </recommendedName>
</protein>
<accession>A0A409WJS1</accession>
<sequence length="141" mass="15193">MSLGFNLALRTDTNPTGKLPAKNARNFKVLDHALNILFSAPFIPISWHNFAVQVDCDSNTVAVLYSQDSNQLKASDAESDTSDWASRLPFVNPADSPADQGNIVLHGMQEGATEGLLYFGLFVEGVQNRIGVGGGRTIKTV</sequence>
<proteinExistence type="predicted"/>
<dbReference type="EMBL" id="NHYD01003408">
    <property type="protein sequence ID" value="PPQ78755.1"/>
    <property type="molecule type" value="Genomic_DNA"/>
</dbReference>
<evidence type="ECO:0000259" key="1">
    <source>
        <dbReference type="Pfam" id="PF18271"/>
    </source>
</evidence>
<dbReference type="OrthoDB" id="5283326at2759"/>
<evidence type="ECO:0000313" key="3">
    <source>
        <dbReference type="Proteomes" id="UP000283269"/>
    </source>
</evidence>
<reference evidence="2 3" key="1">
    <citation type="journal article" date="2018" name="Evol. Lett.">
        <title>Horizontal gene cluster transfer increased hallucinogenic mushroom diversity.</title>
        <authorList>
            <person name="Reynolds H.T."/>
            <person name="Vijayakumar V."/>
            <person name="Gluck-Thaler E."/>
            <person name="Korotkin H.B."/>
            <person name="Matheny P.B."/>
            <person name="Slot J.C."/>
        </authorList>
    </citation>
    <scope>NUCLEOTIDE SEQUENCE [LARGE SCALE GENOMIC DNA]</scope>
    <source>
        <strain evidence="2 3">2631</strain>
    </source>
</reference>
<dbReference type="Gene3D" id="2.60.120.1160">
    <property type="match status" value="1"/>
</dbReference>
<organism evidence="2 3">
    <name type="scientific">Psilocybe cyanescens</name>
    <dbReference type="NCBI Taxonomy" id="93625"/>
    <lineage>
        <taxon>Eukaryota</taxon>
        <taxon>Fungi</taxon>
        <taxon>Dikarya</taxon>
        <taxon>Basidiomycota</taxon>
        <taxon>Agaricomycotina</taxon>
        <taxon>Agaricomycetes</taxon>
        <taxon>Agaricomycetidae</taxon>
        <taxon>Agaricales</taxon>
        <taxon>Agaricineae</taxon>
        <taxon>Strophariaceae</taxon>
        <taxon>Psilocybe</taxon>
    </lineage>
</organism>
<dbReference type="STRING" id="93625.A0A409WJS1"/>
<dbReference type="Pfam" id="PF18271">
    <property type="entry name" value="GH131_N"/>
    <property type="match status" value="1"/>
</dbReference>
<dbReference type="AlphaFoldDB" id="A0A409WJS1"/>